<evidence type="ECO:0000313" key="8">
    <source>
        <dbReference type="EMBL" id="QOU22046.1"/>
    </source>
</evidence>
<name>A0A871R9X3_DEKBR</name>
<feature type="region of interest" description="Disordered" evidence="6">
    <location>
        <begin position="34"/>
        <end position="75"/>
    </location>
</feature>
<dbReference type="Pfam" id="PF00481">
    <property type="entry name" value="PP2C"/>
    <property type="match status" value="2"/>
</dbReference>
<dbReference type="KEGG" id="bbrx:BRETT_002211"/>
<dbReference type="RefSeq" id="XP_041138539.1">
    <property type="nucleotide sequence ID" value="XM_041280748.1"/>
</dbReference>
<accession>A0A871R9X3</accession>
<dbReference type="InterPro" id="IPR000222">
    <property type="entry name" value="PP2C_BS"/>
</dbReference>
<dbReference type="GeneID" id="64574135"/>
<reference evidence="8" key="1">
    <citation type="submission" date="2020-10" db="EMBL/GenBank/DDBJ databases">
        <authorList>
            <person name="Palmer J.M."/>
        </authorList>
    </citation>
    <scope>NUCLEOTIDE SEQUENCE</scope>
    <source>
        <strain evidence="8">UCD 2041</strain>
    </source>
</reference>
<evidence type="ECO:0000313" key="9">
    <source>
        <dbReference type="Proteomes" id="UP000663131"/>
    </source>
</evidence>
<keyword evidence="3 5" id="KW-0378">Hydrolase</keyword>
<evidence type="ECO:0000259" key="7">
    <source>
        <dbReference type="PROSITE" id="PS51746"/>
    </source>
</evidence>
<dbReference type="AlphaFoldDB" id="A0A871R9X3"/>
<evidence type="ECO:0000256" key="3">
    <source>
        <dbReference type="ARBA" id="ARBA00022801"/>
    </source>
</evidence>
<evidence type="ECO:0000256" key="6">
    <source>
        <dbReference type="SAM" id="MobiDB-lite"/>
    </source>
</evidence>
<dbReference type="CDD" id="cd00143">
    <property type="entry name" value="PP2Cc"/>
    <property type="match status" value="1"/>
</dbReference>
<protein>
    <recommendedName>
        <fullName evidence="7">PPM-type phosphatase domain-containing protein</fullName>
    </recommendedName>
</protein>
<feature type="domain" description="PPM-type phosphatase" evidence="7">
    <location>
        <begin position="76"/>
        <end position="413"/>
    </location>
</feature>
<comment type="similarity">
    <text evidence="1 5">Belongs to the PP2C family.</text>
</comment>
<dbReference type="OrthoDB" id="10264738at2759"/>
<reference evidence="8" key="2">
    <citation type="journal article" name="BMC Genomics">
        <title>New genome assemblies reveal patterns of domestication and adaptation across Brettanomyces (Dekkera) species.</title>
        <authorList>
            <person name="Roach M.J."/>
            <person name="Borneman A.R."/>
        </authorList>
    </citation>
    <scope>NUCLEOTIDE SEQUENCE</scope>
    <source>
        <strain evidence="8">UCD 2041</strain>
    </source>
</reference>
<keyword evidence="4 5" id="KW-0904">Protein phosphatase</keyword>
<evidence type="ECO:0000256" key="2">
    <source>
        <dbReference type="ARBA" id="ARBA00022723"/>
    </source>
</evidence>
<dbReference type="GO" id="GO:0046872">
    <property type="term" value="F:metal ion binding"/>
    <property type="evidence" value="ECO:0007669"/>
    <property type="project" value="UniProtKB-KW"/>
</dbReference>
<feature type="compositionally biased region" description="Acidic residues" evidence="6">
    <location>
        <begin position="40"/>
        <end position="55"/>
    </location>
</feature>
<dbReference type="InterPro" id="IPR015655">
    <property type="entry name" value="PP2C"/>
</dbReference>
<dbReference type="Gene3D" id="3.60.40.10">
    <property type="entry name" value="PPM-type phosphatase domain"/>
    <property type="match status" value="1"/>
</dbReference>
<dbReference type="GO" id="GO:0004722">
    <property type="term" value="F:protein serine/threonine phosphatase activity"/>
    <property type="evidence" value="ECO:0007669"/>
    <property type="project" value="InterPro"/>
</dbReference>
<dbReference type="PANTHER" id="PTHR13832:SF837">
    <property type="entry name" value="PROTEIN PHOSPHATASE 2C-LIKE DOMAIN-CONTAINING PROTEIN 1"/>
    <property type="match status" value="1"/>
</dbReference>
<organism evidence="8 9">
    <name type="scientific">Dekkera bruxellensis</name>
    <name type="common">Brettanomyces custersii</name>
    <dbReference type="NCBI Taxonomy" id="5007"/>
    <lineage>
        <taxon>Eukaryota</taxon>
        <taxon>Fungi</taxon>
        <taxon>Dikarya</taxon>
        <taxon>Ascomycota</taxon>
        <taxon>Saccharomycotina</taxon>
        <taxon>Pichiomycetes</taxon>
        <taxon>Pichiales</taxon>
        <taxon>Pichiaceae</taxon>
        <taxon>Brettanomyces</taxon>
    </lineage>
</organism>
<dbReference type="InterPro" id="IPR001932">
    <property type="entry name" value="PPM-type_phosphatase-like_dom"/>
</dbReference>
<dbReference type="PROSITE" id="PS01032">
    <property type="entry name" value="PPM_1"/>
    <property type="match status" value="1"/>
</dbReference>
<dbReference type="PANTHER" id="PTHR13832">
    <property type="entry name" value="PROTEIN PHOSPHATASE 2C"/>
    <property type="match status" value="1"/>
</dbReference>
<evidence type="ECO:0000256" key="5">
    <source>
        <dbReference type="RuleBase" id="RU003465"/>
    </source>
</evidence>
<keyword evidence="2" id="KW-0479">Metal-binding</keyword>
<evidence type="ECO:0000256" key="4">
    <source>
        <dbReference type="ARBA" id="ARBA00022912"/>
    </source>
</evidence>
<gene>
    <name evidence="8" type="ORF">BRETT_002211</name>
</gene>
<dbReference type="Proteomes" id="UP000663131">
    <property type="component" value="Chromosome 9"/>
</dbReference>
<proteinExistence type="inferred from homology"/>
<dbReference type="SUPFAM" id="SSF81606">
    <property type="entry name" value="PP2C-like"/>
    <property type="match status" value="1"/>
</dbReference>
<sequence>MGKDILALDNKKTSRSVPGKDVLKFIKKHSTAFLKHQDNTDENDTVEEQVEDNEDQGSREKSENSTSSPFNGLSFEVGVSENRNSHYRQSMEDVHTYVANFAERLDWGYFAIFDGHAGKQTARWCGSNLHNILYDNISRHEDMDLRDNLNQAFRDADEKIGQLKIAGSSGCTAAVAVLRWEEEINAEEESELGGTSKVDAQDKENVTSKEIHKEGIQERGRNILDTVQENKTTTGEPEKAEQGLKIENTKQLPSAEASNSMPFDFIPTKKHRRMLYTANVGDSRIVLCRHGQAKRLSYDHKSTDCWEQKRIANNGGIMLKSRVNGVLAITRALGDCYMKNLVVGAPYTTSTEIGDDDEFLILACDGLWDVCTDQQAVDLIRNVKDPKKASSILCKYALEQMTTDNITVMVVRLDSRVFNYRKESIRSLYK</sequence>
<dbReference type="SMART" id="SM00332">
    <property type="entry name" value="PP2Cc"/>
    <property type="match status" value="1"/>
</dbReference>
<dbReference type="PROSITE" id="PS51746">
    <property type="entry name" value="PPM_2"/>
    <property type="match status" value="1"/>
</dbReference>
<dbReference type="InterPro" id="IPR036457">
    <property type="entry name" value="PPM-type-like_dom_sf"/>
</dbReference>
<evidence type="ECO:0000256" key="1">
    <source>
        <dbReference type="ARBA" id="ARBA00006702"/>
    </source>
</evidence>
<dbReference type="EMBL" id="CP063137">
    <property type="protein sequence ID" value="QOU22046.1"/>
    <property type="molecule type" value="Genomic_DNA"/>
</dbReference>